<dbReference type="EC" id="5.6.2.4" evidence="9"/>
<dbReference type="PANTHER" id="PTHR11070:SF2">
    <property type="entry name" value="ATP-DEPENDENT DNA HELICASE SRS2"/>
    <property type="match status" value="1"/>
</dbReference>
<evidence type="ECO:0000256" key="7">
    <source>
        <dbReference type="ARBA" id="ARBA00023235"/>
    </source>
</evidence>
<dbReference type="Gene3D" id="1.10.486.10">
    <property type="entry name" value="PCRA, domain 4"/>
    <property type="match status" value="1"/>
</dbReference>
<dbReference type="InterPro" id="IPR014016">
    <property type="entry name" value="UvrD-like_ATP-bd"/>
</dbReference>
<evidence type="ECO:0000259" key="13">
    <source>
        <dbReference type="PROSITE" id="PS51217"/>
    </source>
</evidence>
<evidence type="ECO:0000259" key="12">
    <source>
        <dbReference type="PROSITE" id="PS51198"/>
    </source>
</evidence>
<dbReference type="Pfam" id="PF00580">
    <property type="entry name" value="UvrD-helicase"/>
    <property type="match status" value="1"/>
</dbReference>
<dbReference type="GO" id="GO:0033202">
    <property type="term" value="C:DNA helicase complex"/>
    <property type="evidence" value="ECO:0007669"/>
    <property type="project" value="TreeGrafter"/>
</dbReference>
<gene>
    <name evidence="14" type="ORF">A2660_02125</name>
</gene>
<dbReference type="PROSITE" id="PS51217">
    <property type="entry name" value="UVRD_HELICASE_CTER"/>
    <property type="match status" value="1"/>
</dbReference>
<dbReference type="GO" id="GO:0003677">
    <property type="term" value="F:DNA binding"/>
    <property type="evidence" value="ECO:0007669"/>
    <property type="project" value="UniProtKB-KW"/>
</dbReference>
<evidence type="ECO:0000256" key="4">
    <source>
        <dbReference type="ARBA" id="ARBA00022806"/>
    </source>
</evidence>
<evidence type="ECO:0000256" key="11">
    <source>
        <dbReference type="PROSITE-ProRule" id="PRU00560"/>
    </source>
</evidence>
<evidence type="ECO:0000256" key="3">
    <source>
        <dbReference type="ARBA" id="ARBA00022801"/>
    </source>
</evidence>
<dbReference type="InterPro" id="IPR014017">
    <property type="entry name" value="DNA_helicase_UvrD-like_C"/>
</dbReference>
<dbReference type="Proteomes" id="UP000176233">
    <property type="component" value="Unassembled WGS sequence"/>
</dbReference>
<dbReference type="InterPro" id="IPR000212">
    <property type="entry name" value="DNA_helicase_UvrD/REP"/>
</dbReference>
<dbReference type="GO" id="GO:0005524">
    <property type="term" value="F:ATP binding"/>
    <property type="evidence" value="ECO:0007669"/>
    <property type="project" value="UniProtKB-UniRule"/>
</dbReference>
<evidence type="ECO:0000256" key="10">
    <source>
        <dbReference type="ARBA" id="ARBA00048988"/>
    </source>
</evidence>
<keyword evidence="2 11" id="KW-0547">Nucleotide-binding</keyword>
<dbReference type="GO" id="GO:0016887">
    <property type="term" value="F:ATP hydrolysis activity"/>
    <property type="evidence" value="ECO:0007669"/>
    <property type="project" value="RHEA"/>
</dbReference>
<keyword evidence="6" id="KW-0238">DNA-binding</keyword>
<evidence type="ECO:0000256" key="1">
    <source>
        <dbReference type="ARBA" id="ARBA00009922"/>
    </source>
</evidence>
<dbReference type="InterPro" id="IPR013986">
    <property type="entry name" value="DExx_box_DNA_helicase_dom_sf"/>
</dbReference>
<evidence type="ECO:0000256" key="9">
    <source>
        <dbReference type="ARBA" id="ARBA00034808"/>
    </source>
</evidence>
<evidence type="ECO:0000256" key="8">
    <source>
        <dbReference type="ARBA" id="ARBA00034617"/>
    </source>
</evidence>
<dbReference type="CDD" id="cd17932">
    <property type="entry name" value="DEXQc_UvrD"/>
    <property type="match status" value="1"/>
</dbReference>
<keyword evidence="7" id="KW-0413">Isomerase</keyword>
<comment type="caution">
    <text evidence="14">The sequence shown here is derived from an EMBL/GenBank/DDBJ whole genome shotgun (WGS) entry which is preliminary data.</text>
</comment>
<dbReference type="Gene3D" id="3.40.50.300">
    <property type="entry name" value="P-loop containing nucleotide triphosphate hydrolases"/>
    <property type="match status" value="2"/>
</dbReference>
<name>A0A1F5NSK2_9BACT</name>
<comment type="similarity">
    <text evidence="1">Belongs to the helicase family. UvrD subfamily.</text>
</comment>
<dbReference type="EMBL" id="MFEJ01000006">
    <property type="protein sequence ID" value="OGE80593.1"/>
    <property type="molecule type" value="Genomic_DNA"/>
</dbReference>
<evidence type="ECO:0000256" key="5">
    <source>
        <dbReference type="ARBA" id="ARBA00022840"/>
    </source>
</evidence>
<dbReference type="AlphaFoldDB" id="A0A1F5NSK2"/>
<dbReference type="GO" id="GO:0000725">
    <property type="term" value="P:recombinational repair"/>
    <property type="evidence" value="ECO:0007669"/>
    <property type="project" value="TreeGrafter"/>
</dbReference>
<feature type="domain" description="UvrD-like helicase ATP-binding" evidence="12">
    <location>
        <begin position="4"/>
        <end position="285"/>
    </location>
</feature>
<dbReference type="PROSITE" id="PS51198">
    <property type="entry name" value="UVRD_HELICASE_ATP_BIND"/>
    <property type="match status" value="1"/>
</dbReference>
<keyword evidence="3 11" id="KW-0378">Hydrolase</keyword>
<dbReference type="PANTHER" id="PTHR11070">
    <property type="entry name" value="UVRD / RECB / PCRA DNA HELICASE FAMILY MEMBER"/>
    <property type="match status" value="1"/>
</dbReference>
<protein>
    <recommendedName>
        <fullName evidence="9">DNA 3'-5' helicase</fullName>
        <ecNumber evidence="9">5.6.2.4</ecNumber>
    </recommendedName>
</protein>
<dbReference type="Gene3D" id="1.10.10.160">
    <property type="match status" value="1"/>
</dbReference>
<dbReference type="GO" id="GO:0005829">
    <property type="term" value="C:cytosol"/>
    <property type="evidence" value="ECO:0007669"/>
    <property type="project" value="TreeGrafter"/>
</dbReference>
<evidence type="ECO:0000256" key="2">
    <source>
        <dbReference type="ARBA" id="ARBA00022741"/>
    </source>
</evidence>
<comment type="catalytic activity">
    <reaction evidence="10">
        <text>ATP + H2O = ADP + phosphate + H(+)</text>
        <dbReference type="Rhea" id="RHEA:13065"/>
        <dbReference type="ChEBI" id="CHEBI:15377"/>
        <dbReference type="ChEBI" id="CHEBI:15378"/>
        <dbReference type="ChEBI" id="CHEBI:30616"/>
        <dbReference type="ChEBI" id="CHEBI:43474"/>
        <dbReference type="ChEBI" id="CHEBI:456216"/>
        <dbReference type="EC" id="5.6.2.4"/>
    </reaction>
</comment>
<proteinExistence type="inferred from homology"/>
<feature type="binding site" evidence="11">
    <location>
        <begin position="25"/>
        <end position="32"/>
    </location>
    <ligand>
        <name>ATP</name>
        <dbReference type="ChEBI" id="CHEBI:30616"/>
    </ligand>
</feature>
<organism evidence="14 15">
    <name type="scientific">Candidatus Doudnabacteria bacterium RIFCSPHIGHO2_01_FULL_45_18</name>
    <dbReference type="NCBI Taxonomy" id="1817823"/>
    <lineage>
        <taxon>Bacteria</taxon>
        <taxon>Candidatus Doudnaibacteriota</taxon>
    </lineage>
</organism>
<dbReference type="SUPFAM" id="SSF52540">
    <property type="entry name" value="P-loop containing nucleoside triphosphate hydrolases"/>
    <property type="match status" value="1"/>
</dbReference>
<dbReference type="InterPro" id="IPR027417">
    <property type="entry name" value="P-loop_NTPase"/>
</dbReference>
<sequence>MKDLGLNQAQLEAVTAPMGPVLILAGAGSGKTRALTMRIVYLIKKLRLHPRNILAVTFTNKAAGEMKQRVTKLLGKSLEGLPNMGTFHSIGVKILRVYGGLVGLDSNFVIFDSSDQESLLKDILLKLRIDPTKYKPSLFASIIDRAKNNLSAEGGSAFGGEDTIFAITAGKVYATYQEELRKNNAVDFGDLLVLPVRIFQKHPEVLERYQKLWQYILIDEYQDTNYAQYIFSKLLAQAHKNIFVVGDDAQAIYGFRGANLQNILDFEKDYPEAKIVRLEQNYRSTSPILSIAEKIIALSPRQHQKRLWTENTVGETPVLFAAQDELAEAYFVAKKILEIQDSKANSGELSYHQEDYADEGILSRIMRHSQSKILPKLKNRQGLNNIAILYRTHAQSRVLEEVMIETSIPYQIVGGLKFYERKEIKDVLSFLRLLVNPNDLVSLKRVINVPPRGIGPKSFEILKDALLNKNEQELAKLFASRGNIKTFFEMLDTLNKIEEKATLSDILKLLLKLSNYEGFLRDKSEEGEGRWENVQELFNVAGSFSKLPWKEGLNQFLEEVALMTSADEVDPDSARITLMTLHQAKGLEFETIFLVGLEEGLLPHSRSLLEPKELAEEIRLAYVGVTRAKIRLYLVYATSRKQFGSRNISLPSRILKAIPEELLEIYESNKYL</sequence>
<keyword evidence="5 11" id="KW-0067">ATP-binding</keyword>
<evidence type="ECO:0000256" key="6">
    <source>
        <dbReference type="ARBA" id="ARBA00023125"/>
    </source>
</evidence>
<dbReference type="Pfam" id="PF13361">
    <property type="entry name" value="UvrD_C"/>
    <property type="match status" value="1"/>
</dbReference>
<accession>A0A1F5NSK2</accession>
<dbReference type="GO" id="GO:0043138">
    <property type="term" value="F:3'-5' DNA helicase activity"/>
    <property type="evidence" value="ECO:0007669"/>
    <property type="project" value="UniProtKB-EC"/>
</dbReference>
<evidence type="ECO:0000313" key="15">
    <source>
        <dbReference type="Proteomes" id="UP000176233"/>
    </source>
</evidence>
<evidence type="ECO:0000313" key="14">
    <source>
        <dbReference type="EMBL" id="OGE80593.1"/>
    </source>
</evidence>
<keyword evidence="4 11" id="KW-0347">Helicase</keyword>
<feature type="domain" description="UvrD-like helicase C-terminal" evidence="13">
    <location>
        <begin position="286"/>
        <end position="586"/>
    </location>
</feature>
<comment type="catalytic activity">
    <reaction evidence="8">
        <text>Couples ATP hydrolysis with the unwinding of duplex DNA by translocating in the 3'-5' direction.</text>
        <dbReference type="EC" id="5.6.2.4"/>
    </reaction>
</comment>
<reference evidence="14 15" key="1">
    <citation type="journal article" date="2016" name="Nat. Commun.">
        <title>Thousands of microbial genomes shed light on interconnected biogeochemical processes in an aquifer system.</title>
        <authorList>
            <person name="Anantharaman K."/>
            <person name="Brown C.T."/>
            <person name="Hug L.A."/>
            <person name="Sharon I."/>
            <person name="Castelle C.J."/>
            <person name="Probst A.J."/>
            <person name="Thomas B.C."/>
            <person name="Singh A."/>
            <person name="Wilkins M.J."/>
            <person name="Karaoz U."/>
            <person name="Brodie E.L."/>
            <person name="Williams K.H."/>
            <person name="Hubbard S.S."/>
            <person name="Banfield J.F."/>
        </authorList>
    </citation>
    <scope>NUCLEOTIDE SEQUENCE [LARGE SCALE GENOMIC DNA]</scope>
</reference>